<evidence type="ECO:0000256" key="7">
    <source>
        <dbReference type="PROSITE-ProRule" id="PRU00091"/>
    </source>
</evidence>
<evidence type="ECO:0000259" key="9">
    <source>
        <dbReference type="PROSITE" id="PS50178"/>
    </source>
</evidence>
<feature type="compositionally biased region" description="Polar residues" evidence="8">
    <location>
        <begin position="781"/>
        <end position="800"/>
    </location>
</feature>
<gene>
    <name evidence="10" type="primary">zfyve28</name>
    <name evidence="10" type="ORF">AVEN_161459_1</name>
</gene>
<feature type="compositionally biased region" description="Low complexity" evidence="8">
    <location>
        <begin position="656"/>
        <end position="669"/>
    </location>
</feature>
<dbReference type="SMART" id="SM00064">
    <property type="entry name" value="FYVE"/>
    <property type="match status" value="1"/>
</dbReference>
<feature type="region of interest" description="Disordered" evidence="8">
    <location>
        <begin position="759"/>
        <end position="838"/>
    </location>
</feature>
<dbReference type="Proteomes" id="UP000499080">
    <property type="component" value="Unassembled WGS sequence"/>
</dbReference>
<dbReference type="GO" id="GO:0031901">
    <property type="term" value="C:early endosome membrane"/>
    <property type="evidence" value="ECO:0007669"/>
    <property type="project" value="TreeGrafter"/>
</dbReference>
<comment type="function">
    <text evidence="1">Negative regulator of epidermal growth factor receptor (EGFR) signaling.</text>
</comment>
<dbReference type="InterPro" id="IPR013083">
    <property type="entry name" value="Znf_RING/FYVE/PHD"/>
</dbReference>
<keyword evidence="6" id="KW-0862">Zinc</keyword>
<feature type="compositionally biased region" description="Basic and acidic residues" evidence="8">
    <location>
        <begin position="761"/>
        <end position="776"/>
    </location>
</feature>
<dbReference type="CDD" id="cd15731">
    <property type="entry name" value="FYVE_LST2"/>
    <property type="match status" value="1"/>
</dbReference>
<keyword evidence="11" id="KW-1185">Reference proteome</keyword>
<sequence length="951" mass="108155">MCREKEDSSKLALFYWADEELTMVATELDSFDGRTDPDRCSILVSQLRICQDKVLSICNDIMDDAIPDMRANRDFRAKFPDDVLHENLAGQLWFGAECLAAGSNIIHRELESASMRPLAKALTRALDNVRCLLREQSLKNSLVYSDKVREALRIFDRLFAEFELCYVSAMVPIKSAKEFHLQQEIIVLFSETLIRALKIGLVTQEMVDDFDPSLMFTIPRLAIVWGLLLYPDGPFNVEKDSADMSELFRPFCNLLFKIRDLLWTLTESELRTLEKMLCSLEEPKIDEKSNVMDNIALKASEDPVPFLNKNHLNSKQFIHDFYAYNFGIHIPENGVPESSDDILVQEKHSVDVKKSDKRQNNNIEFEVEFQHTSGAYTLRKSPEIPESDMETLVSSDFGISDYDDIFCNTQNTDRLRFTSSNGASESSRRHSRNKELEDTLCDDELRTNNHQVSNSLEELRILNSSSEVPKIVTENCSYCATNNNDLSLEHTTASLENRLSRLHEDCTCGVDSSSREHLTPSREIMRQVMRRVEIVPPGQRIAGYSSVENSPRAYHHGLLSHSFPTHPAHAPHCSHLELSTCRKMKRVSRRRSMRNSSAPSNSEIASPKRCNANHQNSTHSAQSWIANPTYSSPLTIPRVQRLRQEEENATNSETYSSCSSCQSISSVSSPEWDSTSPDTSSYNSECQDDEEIALALQAAEIASRNKARARFKSSRDLLHKLFVCVSGVADQLQTNYASDLRNILKCVFDMNCNQQDACDNSEPHENQSDNHEHGLLHEPNFSETNNHVSNDVSSTVLNNNQRDDDERDRSSVDSAEEAVPDNSPTQSLVIPNLGQENENNVGILNGPPEWMPDELSSNCMACKVQFTILRRRHHCRNCGKIFCSRCSSNSIPLPRFGHLKPVRVCNQCFMYQLTNLVMQRQLFHEHLLPKKQPPAKFQVYPNGLRNFVMMQ</sequence>
<evidence type="ECO:0000256" key="6">
    <source>
        <dbReference type="ARBA" id="ARBA00022833"/>
    </source>
</evidence>
<dbReference type="EMBL" id="BGPR01002655">
    <property type="protein sequence ID" value="GBM76979.1"/>
    <property type="molecule type" value="Genomic_DNA"/>
</dbReference>
<dbReference type="Pfam" id="PF01363">
    <property type="entry name" value="FYVE"/>
    <property type="match status" value="1"/>
</dbReference>
<feature type="compositionally biased region" description="Basic and acidic residues" evidence="8">
    <location>
        <begin position="801"/>
        <end position="811"/>
    </location>
</feature>
<organism evidence="10 11">
    <name type="scientific">Araneus ventricosus</name>
    <name type="common">Orbweaver spider</name>
    <name type="synonym">Epeira ventricosa</name>
    <dbReference type="NCBI Taxonomy" id="182803"/>
    <lineage>
        <taxon>Eukaryota</taxon>
        <taxon>Metazoa</taxon>
        <taxon>Ecdysozoa</taxon>
        <taxon>Arthropoda</taxon>
        <taxon>Chelicerata</taxon>
        <taxon>Arachnida</taxon>
        <taxon>Araneae</taxon>
        <taxon>Araneomorphae</taxon>
        <taxon>Entelegynae</taxon>
        <taxon>Araneoidea</taxon>
        <taxon>Araneidae</taxon>
        <taxon>Araneus</taxon>
    </lineage>
</organism>
<proteinExistence type="inferred from homology"/>
<dbReference type="InterPro" id="IPR000306">
    <property type="entry name" value="Znf_FYVE"/>
</dbReference>
<dbReference type="InterPro" id="IPR051118">
    <property type="entry name" value="LST-2"/>
</dbReference>
<evidence type="ECO:0000256" key="3">
    <source>
        <dbReference type="ARBA" id="ARBA00019870"/>
    </source>
</evidence>
<protein>
    <recommendedName>
        <fullName evidence="3">Lateral signaling target protein 2 homolog</fullName>
    </recommendedName>
</protein>
<dbReference type="GO" id="GO:0008270">
    <property type="term" value="F:zinc ion binding"/>
    <property type="evidence" value="ECO:0007669"/>
    <property type="project" value="UniProtKB-KW"/>
</dbReference>
<feature type="region of interest" description="Disordered" evidence="8">
    <location>
        <begin position="585"/>
        <end position="629"/>
    </location>
</feature>
<evidence type="ECO:0000256" key="4">
    <source>
        <dbReference type="ARBA" id="ARBA00022723"/>
    </source>
</evidence>
<evidence type="ECO:0000256" key="8">
    <source>
        <dbReference type="SAM" id="MobiDB-lite"/>
    </source>
</evidence>
<evidence type="ECO:0000313" key="10">
    <source>
        <dbReference type="EMBL" id="GBM76979.1"/>
    </source>
</evidence>
<feature type="compositionally biased region" description="Polar residues" evidence="8">
    <location>
        <begin position="612"/>
        <end position="629"/>
    </location>
</feature>
<feature type="domain" description="FYVE-type" evidence="9">
    <location>
        <begin position="853"/>
        <end position="913"/>
    </location>
</feature>
<dbReference type="PANTHER" id="PTHR46465:SF2">
    <property type="entry name" value="LATERAL SIGNALING TARGET PROTEIN 2 HOMOLOG"/>
    <property type="match status" value="1"/>
</dbReference>
<feature type="compositionally biased region" description="Polar residues" evidence="8">
    <location>
        <begin position="671"/>
        <end position="685"/>
    </location>
</feature>
<dbReference type="InterPro" id="IPR017455">
    <property type="entry name" value="Znf_FYVE-rel"/>
</dbReference>
<dbReference type="AlphaFoldDB" id="A0A4Y2II70"/>
<dbReference type="PANTHER" id="PTHR46465">
    <property type="entry name" value="LATERAL SIGNALING TARGET PROTEIN 2 HOMOLOG"/>
    <property type="match status" value="1"/>
</dbReference>
<dbReference type="PROSITE" id="PS50178">
    <property type="entry name" value="ZF_FYVE"/>
    <property type="match status" value="1"/>
</dbReference>
<keyword evidence="4" id="KW-0479">Metal-binding</keyword>
<evidence type="ECO:0000256" key="1">
    <source>
        <dbReference type="ARBA" id="ARBA00003580"/>
    </source>
</evidence>
<evidence type="ECO:0000256" key="2">
    <source>
        <dbReference type="ARBA" id="ARBA00008755"/>
    </source>
</evidence>
<comment type="similarity">
    <text evidence="2">Belongs to the lst-2 family.</text>
</comment>
<feature type="region of interest" description="Disordered" evidence="8">
    <location>
        <begin position="417"/>
        <end position="437"/>
    </location>
</feature>
<keyword evidence="5 7" id="KW-0863">Zinc-finger</keyword>
<feature type="compositionally biased region" description="Polar residues" evidence="8">
    <location>
        <begin position="822"/>
        <end position="838"/>
    </location>
</feature>
<feature type="region of interest" description="Disordered" evidence="8">
    <location>
        <begin position="644"/>
        <end position="686"/>
    </location>
</feature>
<dbReference type="OrthoDB" id="20035at2759"/>
<comment type="caution">
    <text evidence="10">The sequence shown here is derived from an EMBL/GenBank/DDBJ whole genome shotgun (WGS) entry which is preliminary data.</text>
</comment>
<dbReference type="SUPFAM" id="SSF57903">
    <property type="entry name" value="FYVE/PHD zinc finger"/>
    <property type="match status" value="1"/>
</dbReference>
<dbReference type="Gene3D" id="3.30.40.10">
    <property type="entry name" value="Zinc/RING finger domain, C3HC4 (zinc finger)"/>
    <property type="match status" value="1"/>
</dbReference>
<evidence type="ECO:0000256" key="5">
    <source>
        <dbReference type="ARBA" id="ARBA00022771"/>
    </source>
</evidence>
<reference evidence="10 11" key="1">
    <citation type="journal article" date="2019" name="Sci. Rep.">
        <title>Orb-weaving spider Araneus ventricosus genome elucidates the spidroin gene catalogue.</title>
        <authorList>
            <person name="Kono N."/>
            <person name="Nakamura H."/>
            <person name="Ohtoshi R."/>
            <person name="Moran D.A.P."/>
            <person name="Shinohara A."/>
            <person name="Yoshida Y."/>
            <person name="Fujiwara M."/>
            <person name="Mori M."/>
            <person name="Tomita M."/>
            <person name="Arakawa K."/>
        </authorList>
    </citation>
    <scope>NUCLEOTIDE SEQUENCE [LARGE SCALE GENOMIC DNA]</scope>
</reference>
<accession>A0A4Y2II70</accession>
<name>A0A4Y2II70_ARAVE</name>
<dbReference type="InterPro" id="IPR043269">
    <property type="entry name" value="FYVE_LST2"/>
</dbReference>
<evidence type="ECO:0000313" key="11">
    <source>
        <dbReference type="Proteomes" id="UP000499080"/>
    </source>
</evidence>
<dbReference type="InterPro" id="IPR011011">
    <property type="entry name" value="Znf_FYVE_PHD"/>
</dbReference>